<keyword evidence="5 7" id="KW-1133">Transmembrane helix</keyword>
<dbReference type="InterPro" id="IPR035906">
    <property type="entry name" value="MetI-like_sf"/>
</dbReference>
<accession>A0A0D5NFT6</accession>
<dbReference type="GO" id="GO:0005886">
    <property type="term" value="C:plasma membrane"/>
    <property type="evidence" value="ECO:0007669"/>
    <property type="project" value="UniProtKB-SubCell"/>
</dbReference>
<dbReference type="AlphaFoldDB" id="A0A0D5NFT6"/>
<feature type="transmembrane region" description="Helical" evidence="7">
    <location>
        <begin position="108"/>
        <end position="133"/>
    </location>
</feature>
<keyword evidence="3" id="KW-1003">Cell membrane</keyword>
<name>A0A0D5NFT6_9BACL</name>
<dbReference type="PANTHER" id="PTHR43744:SF12">
    <property type="entry name" value="ABC TRANSPORTER PERMEASE PROTEIN MG189-RELATED"/>
    <property type="match status" value="1"/>
</dbReference>
<comment type="subcellular location">
    <subcellularLocation>
        <location evidence="1 7">Cell membrane</location>
        <topology evidence="1 7">Multi-pass membrane protein</topology>
    </subcellularLocation>
</comment>
<keyword evidence="10" id="KW-1185">Reference proteome</keyword>
<evidence type="ECO:0000313" key="9">
    <source>
        <dbReference type="EMBL" id="AJY74015.1"/>
    </source>
</evidence>
<feature type="transmembrane region" description="Helical" evidence="7">
    <location>
        <begin position="77"/>
        <end position="96"/>
    </location>
</feature>
<dbReference type="PROSITE" id="PS50928">
    <property type="entry name" value="ABC_TM1"/>
    <property type="match status" value="1"/>
</dbReference>
<feature type="domain" description="ABC transmembrane type-1" evidence="8">
    <location>
        <begin position="73"/>
        <end position="263"/>
    </location>
</feature>
<dbReference type="Pfam" id="PF00528">
    <property type="entry name" value="BPD_transp_1"/>
    <property type="match status" value="1"/>
</dbReference>
<dbReference type="SUPFAM" id="SSF161098">
    <property type="entry name" value="MetI-like"/>
    <property type="match status" value="1"/>
</dbReference>
<feature type="transmembrane region" description="Helical" evidence="7">
    <location>
        <begin position="12"/>
        <end position="34"/>
    </location>
</feature>
<reference evidence="10" key="2">
    <citation type="submission" date="2015-03" db="EMBL/GenBank/DDBJ databases">
        <title>Genome sequence of Paenibacillus beijingensis strain DSM 24997T.</title>
        <authorList>
            <person name="Kwak Y."/>
            <person name="Shin J.-H."/>
        </authorList>
    </citation>
    <scope>NUCLEOTIDE SEQUENCE [LARGE SCALE GENOMIC DNA]</scope>
    <source>
        <strain evidence="10">DSM 24997</strain>
    </source>
</reference>
<keyword evidence="4 7" id="KW-0812">Transmembrane</keyword>
<comment type="similarity">
    <text evidence="7">Belongs to the binding-protein-dependent transport system permease family.</text>
</comment>
<evidence type="ECO:0000256" key="5">
    <source>
        <dbReference type="ARBA" id="ARBA00022989"/>
    </source>
</evidence>
<dbReference type="KEGG" id="pbj:VN24_04580"/>
<sequence>MTIQKTAQLRTFLVHLILLLTAAGFAAPLVWMLLTSLKDNSQLFASPPQWLPSPVHLQNYAEAFSRISLPRLLSNTLIVSLFSALGMLLTAPLAAYSLAKLEWKGRSLIFAVTIGVMMVPGQVTMIPEFILFYKLGLVGTLIPLIVKPALGVPVYIFMLRQFFLGLPSELQQAARIDGASEGYIYWSIMLRLAMPAVLATGLFQIMASWNDFLGPLLYLNDPAQYTLSLGLQQFQNEISTEWNLLMAAAFLMILPILILFFFLQRTFIQGITFTGIKG</sequence>
<keyword evidence="2 7" id="KW-0813">Transport</keyword>
<evidence type="ECO:0000256" key="2">
    <source>
        <dbReference type="ARBA" id="ARBA00022448"/>
    </source>
</evidence>
<dbReference type="PANTHER" id="PTHR43744">
    <property type="entry name" value="ABC TRANSPORTER PERMEASE PROTEIN MG189-RELATED-RELATED"/>
    <property type="match status" value="1"/>
</dbReference>
<dbReference type="Gene3D" id="1.10.3720.10">
    <property type="entry name" value="MetI-like"/>
    <property type="match status" value="1"/>
</dbReference>
<evidence type="ECO:0000256" key="1">
    <source>
        <dbReference type="ARBA" id="ARBA00004651"/>
    </source>
</evidence>
<dbReference type="RefSeq" id="WP_045669451.1">
    <property type="nucleotide sequence ID" value="NZ_CP011058.1"/>
</dbReference>
<feature type="transmembrane region" description="Helical" evidence="7">
    <location>
        <begin position="145"/>
        <end position="163"/>
    </location>
</feature>
<feature type="transmembrane region" description="Helical" evidence="7">
    <location>
        <begin position="183"/>
        <end position="207"/>
    </location>
</feature>
<dbReference type="STRING" id="1126833.VN24_04580"/>
<organism evidence="9 10">
    <name type="scientific">Paenibacillus beijingensis</name>
    <dbReference type="NCBI Taxonomy" id="1126833"/>
    <lineage>
        <taxon>Bacteria</taxon>
        <taxon>Bacillati</taxon>
        <taxon>Bacillota</taxon>
        <taxon>Bacilli</taxon>
        <taxon>Bacillales</taxon>
        <taxon>Paenibacillaceae</taxon>
        <taxon>Paenibacillus</taxon>
    </lineage>
</organism>
<protein>
    <recommendedName>
        <fullName evidence="8">ABC transmembrane type-1 domain-containing protein</fullName>
    </recommendedName>
</protein>
<evidence type="ECO:0000256" key="4">
    <source>
        <dbReference type="ARBA" id="ARBA00022692"/>
    </source>
</evidence>
<evidence type="ECO:0000256" key="3">
    <source>
        <dbReference type="ARBA" id="ARBA00022475"/>
    </source>
</evidence>
<reference evidence="9 10" key="1">
    <citation type="journal article" date="2015" name="J. Biotechnol.">
        <title>Complete genome sequence of Paenibacillus beijingensis 7188(T) (=DSM 24997(T)), a novel rhizobacterium from jujube garden soil.</title>
        <authorList>
            <person name="Kwak Y."/>
            <person name="Shin J.H."/>
        </authorList>
    </citation>
    <scope>NUCLEOTIDE SEQUENCE [LARGE SCALE GENOMIC DNA]</scope>
    <source>
        <strain evidence="9 10">DSM 24997</strain>
    </source>
</reference>
<evidence type="ECO:0000256" key="7">
    <source>
        <dbReference type="RuleBase" id="RU363032"/>
    </source>
</evidence>
<gene>
    <name evidence="9" type="ORF">VN24_04580</name>
</gene>
<keyword evidence="6 7" id="KW-0472">Membrane</keyword>
<dbReference type="GO" id="GO:0055085">
    <property type="term" value="P:transmembrane transport"/>
    <property type="evidence" value="ECO:0007669"/>
    <property type="project" value="InterPro"/>
</dbReference>
<dbReference type="PATRIC" id="fig|1126833.4.peg.1014"/>
<feature type="transmembrane region" description="Helical" evidence="7">
    <location>
        <begin position="244"/>
        <end position="263"/>
    </location>
</feature>
<dbReference type="Proteomes" id="UP000032633">
    <property type="component" value="Chromosome"/>
</dbReference>
<dbReference type="HOGENOM" id="CLU_016047_1_1_9"/>
<evidence type="ECO:0000256" key="6">
    <source>
        <dbReference type="ARBA" id="ARBA00023136"/>
    </source>
</evidence>
<proteinExistence type="inferred from homology"/>
<evidence type="ECO:0000259" key="8">
    <source>
        <dbReference type="PROSITE" id="PS50928"/>
    </source>
</evidence>
<evidence type="ECO:0000313" key="10">
    <source>
        <dbReference type="Proteomes" id="UP000032633"/>
    </source>
</evidence>
<dbReference type="EMBL" id="CP011058">
    <property type="protein sequence ID" value="AJY74015.1"/>
    <property type="molecule type" value="Genomic_DNA"/>
</dbReference>
<dbReference type="OrthoDB" id="9771544at2"/>
<dbReference type="CDD" id="cd06261">
    <property type="entry name" value="TM_PBP2"/>
    <property type="match status" value="1"/>
</dbReference>
<dbReference type="InterPro" id="IPR000515">
    <property type="entry name" value="MetI-like"/>
</dbReference>